<protein>
    <submittedName>
        <fullName evidence="1">Uncharacterized protein</fullName>
    </submittedName>
</protein>
<name>A0A266NHB6_9PSED</name>
<comment type="caution">
    <text evidence="1">The sequence shown here is derived from an EMBL/GenBank/DDBJ whole genome shotgun (WGS) entry which is preliminary data.</text>
</comment>
<reference evidence="1 2" key="1">
    <citation type="submission" date="2017-08" db="EMBL/GenBank/DDBJ databases">
        <title>Genomic and metabolic characterisation of spoilage-associated Pseudomonas species.</title>
        <authorList>
            <person name="Stanborough T."/>
            <person name="Fegan N."/>
            <person name="Powell S.M."/>
            <person name="Singh T."/>
            <person name="Tamplin M.L."/>
            <person name="Chandry P.S."/>
        </authorList>
    </citation>
    <scope>NUCLEOTIDE SEQUENCE [LARGE SCALE GENOMIC DNA]</scope>
    <source>
        <strain evidence="1 2">L1802</strain>
    </source>
</reference>
<dbReference type="AlphaFoldDB" id="A0A266NHB6"/>
<organism evidence="1 2">
    <name type="scientific">Pseudomonas lundensis</name>
    <dbReference type="NCBI Taxonomy" id="86185"/>
    <lineage>
        <taxon>Bacteria</taxon>
        <taxon>Pseudomonadati</taxon>
        <taxon>Pseudomonadota</taxon>
        <taxon>Gammaproteobacteria</taxon>
        <taxon>Pseudomonadales</taxon>
        <taxon>Pseudomonadaceae</taxon>
        <taxon>Pseudomonas</taxon>
    </lineage>
</organism>
<dbReference type="Proteomes" id="UP000215788">
    <property type="component" value="Unassembled WGS sequence"/>
</dbReference>
<sequence length="261" mass="28653">MIISEGVAVTDQEAEQFFNALPVKQKMQFLTTPESPNVAGEAKEETALVGKETPIVIAFADGVALEKREAVMNIAQLAESHADTKANRKTNALAWYEAYHEAMKHCGWTFTNYIYTTHDTKNVNVTMDSLVLEIVAMAAGANAAAIVPLLGKVFDRIKKDNAIITLFDNNSKGSSVGSCQIMPCMESEGGIAVTVLAGLECTFNSSEGGAWFWKWKASSLSVQKAATQMNLNFESYKRREHHILGQLDKSSDEFFAKINMK</sequence>
<dbReference type="RefSeq" id="WP_094992027.1">
    <property type="nucleotide sequence ID" value="NZ_NQKI01000002.1"/>
</dbReference>
<evidence type="ECO:0000313" key="2">
    <source>
        <dbReference type="Proteomes" id="UP000215788"/>
    </source>
</evidence>
<accession>A0A266NHB6</accession>
<dbReference type="OrthoDB" id="6844571at2"/>
<gene>
    <name evidence="1" type="ORF">CJF39_02585</name>
</gene>
<proteinExistence type="predicted"/>
<dbReference type="EMBL" id="NQKI01000002">
    <property type="protein sequence ID" value="OZY61145.1"/>
    <property type="molecule type" value="Genomic_DNA"/>
</dbReference>
<evidence type="ECO:0000313" key="1">
    <source>
        <dbReference type="EMBL" id="OZY61145.1"/>
    </source>
</evidence>